<feature type="region of interest" description="Disordered" evidence="1">
    <location>
        <begin position="35"/>
        <end position="94"/>
    </location>
</feature>
<evidence type="ECO:0000313" key="3">
    <source>
        <dbReference type="Proteomes" id="UP000197904"/>
    </source>
</evidence>
<sequence length="94" mass="10537">MDRAIFQRFDHPCHQLGTARGCTQACRCYSCIQHQSPETGGSHEHSDPSQPHRTCGRRCFDPDRAGLAGRANAPRLPRQSAGRDRFTGRECRSL</sequence>
<evidence type="ECO:0000256" key="1">
    <source>
        <dbReference type="SAM" id="MobiDB-lite"/>
    </source>
</evidence>
<accession>A0A2D0APF7</accession>
<organism evidence="2 3">
    <name type="scientific">Stenotrophomonas pavanii</name>
    <dbReference type="NCBI Taxonomy" id="487698"/>
    <lineage>
        <taxon>Bacteria</taxon>
        <taxon>Pseudomonadati</taxon>
        <taxon>Pseudomonadota</taxon>
        <taxon>Gammaproteobacteria</taxon>
        <taxon>Lysobacterales</taxon>
        <taxon>Lysobacteraceae</taxon>
        <taxon>Stenotrophomonas</taxon>
    </lineage>
</organism>
<dbReference type="Proteomes" id="UP000197904">
    <property type="component" value="Unassembled WGS sequence"/>
</dbReference>
<feature type="compositionally biased region" description="Basic and acidic residues" evidence="1">
    <location>
        <begin position="81"/>
        <end position="94"/>
    </location>
</feature>
<feature type="non-terminal residue" evidence="2">
    <location>
        <position position="94"/>
    </location>
</feature>
<reference evidence="2 3" key="1">
    <citation type="submission" date="2017-06" db="EMBL/GenBank/DDBJ databases">
        <authorList>
            <person name="Kim H.J."/>
            <person name="Triplett B.A."/>
        </authorList>
    </citation>
    <scope>NUCLEOTIDE SEQUENCE [LARGE SCALE GENOMIC DNA]</scope>
    <source>
        <strain evidence="2 3">S18795</strain>
    </source>
</reference>
<proteinExistence type="predicted"/>
<protein>
    <submittedName>
        <fullName evidence="2">Uncharacterized protein</fullName>
    </submittedName>
</protein>
<dbReference type="EMBL" id="NIXP01000043">
    <property type="protein sequence ID" value="OWR34249.1"/>
    <property type="molecule type" value="Genomic_DNA"/>
</dbReference>
<evidence type="ECO:0000313" key="2">
    <source>
        <dbReference type="EMBL" id="OWR34249.1"/>
    </source>
</evidence>
<comment type="caution">
    <text evidence="2">The sequence shown here is derived from an EMBL/GenBank/DDBJ whole genome shotgun (WGS) entry which is preliminary data.</text>
</comment>
<gene>
    <name evidence="2" type="ORF">CEE55_07565</name>
</gene>
<dbReference type="AlphaFoldDB" id="A0A2D0APF7"/>
<name>A0A2D0APF7_9GAMM</name>